<feature type="transmembrane region" description="Helical" evidence="1">
    <location>
        <begin position="7"/>
        <end position="25"/>
    </location>
</feature>
<evidence type="ECO:0000256" key="1">
    <source>
        <dbReference type="SAM" id="Phobius"/>
    </source>
</evidence>
<evidence type="ECO:0000313" key="3">
    <source>
        <dbReference type="Proteomes" id="UP000309561"/>
    </source>
</evidence>
<evidence type="ECO:0000313" key="2">
    <source>
        <dbReference type="EMBL" id="TKI69022.1"/>
    </source>
</evidence>
<protein>
    <submittedName>
        <fullName evidence="2">Uncharacterized protein</fullName>
    </submittedName>
</protein>
<keyword evidence="1" id="KW-0812">Transmembrane</keyword>
<dbReference type="RefSeq" id="WP_137014337.1">
    <property type="nucleotide sequence ID" value="NZ_SZPX01000006.1"/>
</dbReference>
<keyword evidence="3" id="KW-1185">Reference proteome</keyword>
<keyword evidence="1" id="KW-1133">Transmembrane helix</keyword>
<accession>A0A4U2Z6C4</accession>
<proteinExistence type="predicted"/>
<dbReference type="AlphaFoldDB" id="A0A4U2Z6C4"/>
<reference evidence="2 3" key="1">
    <citation type="submission" date="2019-04" db="EMBL/GenBank/DDBJ databases">
        <title>Sulfurimonas crateris sp. nov. a facultative anaerobic sulfur-oxidizing chemolithautotrophic bacterium isolated from a terrestrial mud vulcano.</title>
        <authorList>
            <person name="Ratnikova N.M."/>
            <person name="Slobodkin A.I."/>
            <person name="Merkel A.Y."/>
            <person name="Novikov A."/>
            <person name="Bonch-Osmolovskaya E.A."/>
            <person name="Slobodkina G.B."/>
        </authorList>
    </citation>
    <scope>NUCLEOTIDE SEQUENCE [LARGE SCALE GENOMIC DNA]</scope>
    <source>
        <strain evidence="2 3">SN118</strain>
    </source>
</reference>
<dbReference type="OrthoDB" id="5344699at2"/>
<organism evidence="2 3">
    <name type="scientific">Sulfurimonas crateris</name>
    <dbReference type="NCBI Taxonomy" id="2574727"/>
    <lineage>
        <taxon>Bacteria</taxon>
        <taxon>Pseudomonadati</taxon>
        <taxon>Campylobacterota</taxon>
        <taxon>Epsilonproteobacteria</taxon>
        <taxon>Campylobacterales</taxon>
        <taxon>Sulfurimonadaceae</taxon>
        <taxon>Sulfurimonas</taxon>
    </lineage>
</organism>
<gene>
    <name evidence="2" type="ORF">FCU45_08655</name>
</gene>
<dbReference type="Proteomes" id="UP000309561">
    <property type="component" value="Unassembled WGS sequence"/>
</dbReference>
<name>A0A4U2Z6C4_9BACT</name>
<comment type="caution">
    <text evidence="2">The sequence shown here is derived from an EMBL/GenBank/DDBJ whole genome shotgun (WGS) entry which is preliminary data.</text>
</comment>
<dbReference type="EMBL" id="SZPX01000006">
    <property type="protein sequence ID" value="TKI69022.1"/>
    <property type="molecule type" value="Genomic_DNA"/>
</dbReference>
<sequence length="94" mass="10863">MKSILESVAVIALVSVLFTGSMYMLKLGINHINSFDMDEKVEAFANQKKLLCSTGIANNQKMLVSKNNNWEIYKNEYFKRDDLLLEIRLCRVEE</sequence>
<keyword evidence="1" id="KW-0472">Membrane</keyword>